<dbReference type="GO" id="GO:0032543">
    <property type="term" value="P:mitochondrial translation"/>
    <property type="evidence" value="ECO:0007669"/>
    <property type="project" value="InterPro"/>
</dbReference>
<dbReference type="AlphaFoldDB" id="A0A1V9Z7Q5"/>
<dbReference type="InterPro" id="IPR019349">
    <property type="entry name" value="Ribosomal_mS35_mit"/>
</dbReference>
<organism evidence="2 3">
    <name type="scientific">Thraustotheca clavata</name>
    <dbReference type="NCBI Taxonomy" id="74557"/>
    <lineage>
        <taxon>Eukaryota</taxon>
        <taxon>Sar</taxon>
        <taxon>Stramenopiles</taxon>
        <taxon>Oomycota</taxon>
        <taxon>Saprolegniomycetes</taxon>
        <taxon>Saprolegniales</taxon>
        <taxon>Achlyaceae</taxon>
        <taxon>Thraustotheca</taxon>
    </lineage>
</organism>
<keyword evidence="3" id="KW-1185">Reference proteome</keyword>
<sequence length="219" mass="25457">MLARASRAGVRGLIKMPRTLVAIRSFADVRKPEGEENNENYEPGSGDIEQLFHTAFDTWEGNDLPEIQEHFENPLWWETDFPKDFDDDMKHEVEMLQVFEDLVPLMDHSWESEIHPALDGSKIAIQMNVTLEDFDNKLFLDDQTTFDTKVTFEVPLSALSLDEKALDIFIKLCGPRYNKNKRLVKLAEDRYDKRIYNHKRLCVILRDLVTASVELSKKP</sequence>
<evidence type="ECO:0000313" key="2">
    <source>
        <dbReference type="EMBL" id="OQR93947.1"/>
    </source>
</evidence>
<dbReference type="GO" id="GO:0005763">
    <property type="term" value="C:mitochondrial small ribosomal subunit"/>
    <property type="evidence" value="ECO:0007669"/>
    <property type="project" value="TreeGrafter"/>
</dbReference>
<dbReference type="Proteomes" id="UP000243217">
    <property type="component" value="Unassembled WGS sequence"/>
</dbReference>
<gene>
    <name evidence="2" type="ORF">THRCLA_22265</name>
</gene>
<dbReference type="GO" id="GO:0003735">
    <property type="term" value="F:structural constituent of ribosome"/>
    <property type="evidence" value="ECO:0007669"/>
    <property type="project" value="InterPro"/>
</dbReference>
<dbReference type="PANTHER" id="PTHR13490">
    <property type="entry name" value="MITOCHONDRIAL 28S RIBOSOMAL PROTEIN S28"/>
    <property type="match status" value="1"/>
</dbReference>
<accession>A0A1V9Z7Q5</accession>
<protein>
    <recommendedName>
        <fullName evidence="1">Small ribosomal subunit protein mS35 mitochondrial conserved domain-containing protein</fullName>
    </recommendedName>
</protein>
<dbReference type="PANTHER" id="PTHR13490:SF0">
    <property type="entry name" value="SMALL RIBOSOMAL SUBUNIT PROTEIN MS35"/>
    <property type="match status" value="1"/>
</dbReference>
<name>A0A1V9Z7Q5_9STRA</name>
<dbReference type="Pfam" id="PF10213">
    <property type="entry name" value="MRP-S28"/>
    <property type="match status" value="1"/>
</dbReference>
<evidence type="ECO:0000313" key="3">
    <source>
        <dbReference type="Proteomes" id="UP000243217"/>
    </source>
</evidence>
<comment type="caution">
    <text evidence="2">The sequence shown here is derived from an EMBL/GenBank/DDBJ whole genome shotgun (WGS) entry which is preliminary data.</text>
</comment>
<dbReference type="InterPro" id="IPR039848">
    <property type="entry name" value="Ribosomal_mS35_mt"/>
</dbReference>
<feature type="domain" description="Small ribosomal subunit protein mS35 mitochondrial conserved" evidence="1">
    <location>
        <begin position="141"/>
        <end position="217"/>
    </location>
</feature>
<reference evidence="2 3" key="1">
    <citation type="journal article" date="2014" name="Genome Biol. Evol.">
        <title>The secreted proteins of Achlya hypogyna and Thraustotheca clavata identify the ancestral oomycete secretome and reveal gene acquisitions by horizontal gene transfer.</title>
        <authorList>
            <person name="Misner I."/>
            <person name="Blouin N."/>
            <person name="Leonard G."/>
            <person name="Richards T.A."/>
            <person name="Lane C.E."/>
        </authorList>
    </citation>
    <scope>NUCLEOTIDE SEQUENCE [LARGE SCALE GENOMIC DNA]</scope>
    <source>
        <strain evidence="2 3">ATCC 34112</strain>
    </source>
</reference>
<dbReference type="EMBL" id="JNBS01002217">
    <property type="protein sequence ID" value="OQR93947.1"/>
    <property type="molecule type" value="Genomic_DNA"/>
</dbReference>
<dbReference type="OrthoDB" id="283424at2759"/>
<evidence type="ECO:0000259" key="1">
    <source>
        <dbReference type="Pfam" id="PF10213"/>
    </source>
</evidence>
<proteinExistence type="predicted"/>